<evidence type="ECO:0000256" key="2">
    <source>
        <dbReference type="ARBA" id="ARBA00022679"/>
    </source>
</evidence>
<evidence type="ECO:0000313" key="6">
    <source>
        <dbReference type="Proteomes" id="UP000462931"/>
    </source>
</evidence>
<protein>
    <submittedName>
        <fullName evidence="5">S-adenosylmethionine:tRNA ribosyltransferase-isomerase</fullName>
    </submittedName>
</protein>
<dbReference type="GO" id="GO:0008616">
    <property type="term" value="P:tRNA queuosine(34) biosynthetic process"/>
    <property type="evidence" value="ECO:0007669"/>
    <property type="project" value="UniProtKB-KW"/>
</dbReference>
<gene>
    <name evidence="5" type="ORF">GJJ64_11540</name>
</gene>
<dbReference type="InterPro" id="IPR036100">
    <property type="entry name" value="QueA_sf"/>
</dbReference>
<dbReference type="Gene3D" id="2.40.10.240">
    <property type="entry name" value="QueA-like"/>
    <property type="match status" value="1"/>
</dbReference>
<keyword evidence="3" id="KW-0949">S-adenosyl-L-methionine</keyword>
<dbReference type="GO" id="GO:0051075">
    <property type="term" value="F:S-adenosylmethionine:tRNA ribosyltransferase-isomerase activity"/>
    <property type="evidence" value="ECO:0007669"/>
    <property type="project" value="TreeGrafter"/>
</dbReference>
<dbReference type="PANTHER" id="PTHR30307:SF0">
    <property type="entry name" value="S-ADENOSYLMETHIONINE:TRNA RIBOSYLTRANSFERASE-ISOMERASE"/>
    <property type="match status" value="1"/>
</dbReference>
<dbReference type="Pfam" id="PF02547">
    <property type="entry name" value="Queuosine_synth"/>
    <property type="match status" value="1"/>
</dbReference>
<reference evidence="5 6" key="1">
    <citation type="submission" date="2019-11" db="EMBL/GenBank/DDBJ databases">
        <authorList>
            <person name="Cheng Q."/>
            <person name="Yang Z."/>
        </authorList>
    </citation>
    <scope>NUCLEOTIDE SEQUENCE [LARGE SCALE GENOMIC DNA]</scope>
    <source>
        <strain evidence="5 6">HX-22-1</strain>
    </source>
</reference>
<sequence length="419" mass="48127">MELNNKLEAQQFEIKNFTYDLPENRIAKYPLAERDLSKLLVYHNGKISEDIYRNLDKYIFEKSIFIFNNTKVVQSRLYFNNSTGGKIEVFCLEPSKKNHEPSMAMMKKACVEWKCLIGRLDRWKEKVISINTKDISLDAEILERDGNVFTIRFSWQPTSFSFAEILEHFGAMPIPPYLKRESEEIDVSRYQTVYAEQQGSVAAPTAGLHFTKQIFEKIKSKNAIVDYVTLHVGAGTFIPVKSETLEGHQMHSEWIEVAQETILSIVAQISDEQTNKNIIAIGTTSLRTIESLYWMGVKANQNMSASIDELEVKQWDAYELQQNLTASDALNCLLTWLKRNKTEKIICKTQLLIVPSYKLKIANALITNFHQPSSTLLLLVAAVVGDDWKVIYDYALKNDFRFLSYGDGSLLFDNKRNKN</sequence>
<organism evidence="5 6">
    <name type="scientific">Pedobacter puniceum</name>
    <dbReference type="NCBI Taxonomy" id="2666136"/>
    <lineage>
        <taxon>Bacteria</taxon>
        <taxon>Pseudomonadati</taxon>
        <taxon>Bacteroidota</taxon>
        <taxon>Sphingobacteriia</taxon>
        <taxon>Sphingobacteriales</taxon>
        <taxon>Sphingobacteriaceae</taxon>
        <taxon>Pedobacter</taxon>
    </lineage>
</organism>
<accession>A0A7K0FRW2</accession>
<dbReference type="InterPro" id="IPR003699">
    <property type="entry name" value="QueA"/>
</dbReference>
<evidence type="ECO:0000313" key="5">
    <source>
        <dbReference type="EMBL" id="MRX47827.1"/>
    </source>
</evidence>
<dbReference type="SUPFAM" id="SSF111337">
    <property type="entry name" value="QueA-like"/>
    <property type="match status" value="1"/>
</dbReference>
<keyword evidence="1" id="KW-0963">Cytoplasm</keyword>
<evidence type="ECO:0000256" key="3">
    <source>
        <dbReference type="ARBA" id="ARBA00022691"/>
    </source>
</evidence>
<dbReference type="InterPro" id="IPR042118">
    <property type="entry name" value="QueA_dom1"/>
</dbReference>
<keyword evidence="2 5" id="KW-0808">Transferase</keyword>
<dbReference type="AlphaFoldDB" id="A0A7K0FRW2"/>
<dbReference type="Gene3D" id="3.40.1780.10">
    <property type="entry name" value="QueA-like"/>
    <property type="match status" value="1"/>
</dbReference>
<keyword evidence="5" id="KW-0413">Isomerase</keyword>
<evidence type="ECO:0000256" key="1">
    <source>
        <dbReference type="ARBA" id="ARBA00022490"/>
    </source>
</evidence>
<dbReference type="PANTHER" id="PTHR30307">
    <property type="entry name" value="S-ADENOSYLMETHIONINE:TRNA RIBOSYLTRANSFERASE-ISOMERASE"/>
    <property type="match status" value="1"/>
</dbReference>
<keyword evidence="6" id="KW-1185">Reference proteome</keyword>
<dbReference type="EMBL" id="WKJI01000003">
    <property type="protein sequence ID" value="MRX47827.1"/>
    <property type="molecule type" value="Genomic_DNA"/>
</dbReference>
<name>A0A7K0FRW2_9SPHI</name>
<dbReference type="Proteomes" id="UP000462931">
    <property type="component" value="Unassembled WGS sequence"/>
</dbReference>
<proteinExistence type="predicted"/>
<evidence type="ECO:0000256" key="4">
    <source>
        <dbReference type="ARBA" id="ARBA00022785"/>
    </source>
</evidence>
<comment type="caution">
    <text evidence="5">The sequence shown here is derived from an EMBL/GenBank/DDBJ whole genome shotgun (WGS) entry which is preliminary data.</text>
</comment>
<dbReference type="RefSeq" id="WP_154287943.1">
    <property type="nucleotide sequence ID" value="NZ_WKJI01000003.1"/>
</dbReference>
<keyword evidence="4" id="KW-0671">Queuosine biosynthesis</keyword>
<dbReference type="InterPro" id="IPR042119">
    <property type="entry name" value="QueA_dom2"/>
</dbReference>